<evidence type="ECO:0000256" key="14">
    <source>
        <dbReference type="PIRSR" id="PIRSR001558-2"/>
    </source>
</evidence>
<keyword evidence="8 12" id="KW-0547">Nucleotide-binding</keyword>
<evidence type="ECO:0000256" key="8">
    <source>
        <dbReference type="ARBA" id="ARBA00022741"/>
    </source>
</evidence>
<feature type="binding site" evidence="13">
    <location>
        <position position="132"/>
    </location>
    <ligand>
        <name>substrate</name>
    </ligand>
</feature>
<dbReference type="OrthoDB" id="2020073at2759"/>
<keyword evidence="7 12" id="KW-0479">Metal-binding</keyword>
<evidence type="ECO:0000256" key="13">
    <source>
        <dbReference type="PIRSR" id="PIRSR001558-1"/>
    </source>
</evidence>
<proteinExistence type="inferred from homology"/>
<evidence type="ECO:0000256" key="2">
    <source>
        <dbReference type="ARBA" id="ARBA00010385"/>
    </source>
</evidence>
<dbReference type="EC" id="6.3.2.3" evidence="3 12"/>
<feature type="binding site" evidence="15">
    <location>
        <begin position="155"/>
        <end position="158"/>
    </location>
    <ligand>
        <name>substrate</name>
    </ligand>
</feature>
<dbReference type="OMA" id="NGLVMYP"/>
<feature type="binding site" evidence="14">
    <location>
        <position position="153"/>
    </location>
    <ligand>
        <name>Mg(2+)</name>
        <dbReference type="ChEBI" id="CHEBI:18420"/>
    </ligand>
</feature>
<evidence type="ECO:0000256" key="10">
    <source>
        <dbReference type="ARBA" id="ARBA00022842"/>
    </source>
</evidence>
<dbReference type="GO" id="GO:0043295">
    <property type="term" value="F:glutathione binding"/>
    <property type="evidence" value="ECO:0007669"/>
    <property type="project" value="UniProtKB-UniRule"/>
</dbReference>
<evidence type="ECO:0000256" key="15">
    <source>
        <dbReference type="PIRSR" id="PIRSR001558-3"/>
    </source>
</evidence>
<comment type="cofactor">
    <cofactor evidence="12 14">
        <name>Mg(2+)</name>
        <dbReference type="ChEBI" id="CHEBI:18420"/>
    </cofactor>
    <text evidence="12 14">Binds 1 Mg(2+) ion per subunit.</text>
</comment>
<comment type="similarity">
    <text evidence="2 12">Belongs to the eukaryotic GSH synthase family.</text>
</comment>
<dbReference type="InterPro" id="IPR004887">
    <property type="entry name" value="GSH_synth_subst-bd"/>
</dbReference>
<dbReference type="InterPro" id="IPR016185">
    <property type="entry name" value="PreATP-grasp_dom_sf"/>
</dbReference>
<evidence type="ECO:0000256" key="1">
    <source>
        <dbReference type="ARBA" id="ARBA00004965"/>
    </source>
</evidence>
<comment type="catalytic activity">
    <reaction evidence="11">
        <text>gamma-L-glutamyl-L-cysteine + glycine + ATP = glutathione + ADP + phosphate + H(+)</text>
        <dbReference type="Rhea" id="RHEA:13557"/>
        <dbReference type="ChEBI" id="CHEBI:15378"/>
        <dbReference type="ChEBI" id="CHEBI:30616"/>
        <dbReference type="ChEBI" id="CHEBI:43474"/>
        <dbReference type="ChEBI" id="CHEBI:57305"/>
        <dbReference type="ChEBI" id="CHEBI:57925"/>
        <dbReference type="ChEBI" id="CHEBI:58173"/>
        <dbReference type="ChEBI" id="CHEBI:456216"/>
        <dbReference type="EC" id="6.3.2.3"/>
    </reaction>
    <physiologicalReaction direction="left-to-right" evidence="11">
        <dbReference type="Rhea" id="RHEA:13558"/>
    </physiologicalReaction>
</comment>
<feature type="binding site" evidence="13">
    <location>
        <begin position="395"/>
        <end position="404"/>
    </location>
    <ligand>
        <name>ATP</name>
        <dbReference type="ChEBI" id="CHEBI:30616"/>
    </ligand>
</feature>
<comment type="caution">
    <text evidence="17">The sequence shown here is derived from an EMBL/GenBank/DDBJ whole genome shotgun (WGS) entry which is preliminary data.</text>
</comment>
<dbReference type="GO" id="GO:0005524">
    <property type="term" value="F:ATP binding"/>
    <property type="evidence" value="ECO:0007669"/>
    <property type="project" value="UniProtKB-UniRule"/>
</dbReference>
<dbReference type="GO" id="GO:0000287">
    <property type="term" value="F:magnesium ion binding"/>
    <property type="evidence" value="ECO:0007669"/>
    <property type="project" value="UniProtKB-UniRule"/>
</dbReference>
<keyword evidence="10 12" id="KW-0460">Magnesium</keyword>
<dbReference type="InterPro" id="IPR005615">
    <property type="entry name" value="Glutathione_synthase"/>
</dbReference>
<feature type="binding site" evidence="13">
    <location>
        <begin position="430"/>
        <end position="433"/>
    </location>
    <ligand>
        <name>ATP</name>
        <dbReference type="ChEBI" id="CHEBI:30616"/>
    </ligand>
</feature>
<dbReference type="GO" id="GO:0005829">
    <property type="term" value="C:cytosol"/>
    <property type="evidence" value="ECO:0007669"/>
    <property type="project" value="TreeGrafter"/>
</dbReference>
<protein>
    <recommendedName>
        <fullName evidence="4 12">Glutathione synthetase</fullName>
        <shortName evidence="12">GSH-S</shortName>
        <ecNumber evidence="3 12">6.3.2.3</ecNumber>
    </recommendedName>
</protein>
<dbReference type="SUPFAM" id="SSF56059">
    <property type="entry name" value="Glutathione synthetase ATP-binding domain-like"/>
    <property type="match status" value="1"/>
</dbReference>
<feature type="binding site" evidence="14">
    <location>
        <position position="151"/>
    </location>
    <ligand>
        <name>Mg(2+)</name>
        <dbReference type="ChEBI" id="CHEBI:18420"/>
    </ligand>
</feature>
<dbReference type="Gene3D" id="3.30.1490.50">
    <property type="match status" value="1"/>
</dbReference>
<evidence type="ECO:0000256" key="7">
    <source>
        <dbReference type="ARBA" id="ARBA00022723"/>
    </source>
</evidence>
<evidence type="ECO:0000256" key="9">
    <source>
        <dbReference type="ARBA" id="ARBA00022840"/>
    </source>
</evidence>
<dbReference type="EMBL" id="JWZT01002881">
    <property type="protein sequence ID" value="KII68246.1"/>
    <property type="molecule type" value="Genomic_DNA"/>
</dbReference>
<evidence type="ECO:0000259" key="16">
    <source>
        <dbReference type="Pfam" id="PF03199"/>
    </source>
</evidence>
<dbReference type="PANTHER" id="PTHR11130">
    <property type="entry name" value="GLUTATHIONE SYNTHETASE"/>
    <property type="match status" value="1"/>
</dbReference>
<feature type="binding site" evidence="13">
    <location>
        <position position="458"/>
    </location>
    <ligand>
        <name>ATP</name>
        <dbReference type="ChEBI" id="CHEBI:30616"/>
    </ligand>
</feature>
<feature type="binding site" evidence="15">
    <location>
        <begin position="298"/>
        <end position="301"/>
    </location>
    <ligand>
        <name>substrate</name>
    </ligand>
</feature>
<keyword evidence="18" id="KW-1185">Reference proteome</keyword>
<dbReference type="InterPro" id="IPR014709">
    <property type="entry name" value="Glutathione_synthase_C_euk"/>
</dbReference>
<organism evidence="17 18">
    <name type="scientific">Thelohanellus kitauei</name>
    <name type="common">Myxosporean</name>
    <dbReference type="NCBI Taxonomy" id="669202"/>
    <lineage>
        <taxon>Eukaryota</taxon>
        <taxon>Metazoa</taxon>
        <taxon>Cnidaria</taxon>
        <taxon>Myxozoa</taxon>
        <taxon>Myxosporea</taxon>
        <taxon>Bivalvulida</taxon>
        <taxon>Platysporina</taxon>
        <taxon>Myxobolidae</taxon>
        <taxon>Thelohanellus</taxon>
    </lineage>
</organism>
<dbReference type="PANTHER" id="PTHR11130:SF0">
    <property type="entry name" value="GLUTATHIONE SYNTHETASE"/>
    <property type="match status" value="1"/>
</dbReference>
<dbReference type="Gene3D" id="3.30.1490.80">
    <property type="match status" value="1"/>
</dbReference>
<feature type="binding site" evidence="14">
    <location>
        <position position="399"/>
    </location>
    <ligand>
        <name>Mg(2+)</name>
        <dbReference type="ChEBI" id="CHEBI:18420"/>
    </ligand>
</feature>
<feature type="binding site" evidence="13">
    <location>
        <position position="337"/>
    </location>
    <ligand>
        <name>ATP</name>
        <dbReference type="ChEBI" id="CHEBI:30616"/>
    </ligand>
</feature>
<feature type="binding site" evidence="13">
    <location>
        <position position="483"/>
    </location>
    <ligand>
        <name>substrate</name>
    </ligand>
</feature>
<evidence type="ECO:0000256" key="11">
    <source>
        <dbReference type="ARBA" id="ARBA00048871"/>
    </source>
</evidence>
<dbReference type="InterPro" id="IPR014042">
    <property type="entry name" value="Glutathione_synthase_a-hlx"/>
</dbReference>
<evidence type="ECO:0000256" key="3">
    <source>
        <dbReference type="ARBA" id="ARBA00012214"/>
    </source>
</evidence>
<comment type="pathway">
    <text evidence="1 12">Sulfur metabolism; glutathione biosynthesis; glutathione from L-cysteine and L-glutamate: step 2/2.</text>
</comment>
<evidence type="ECO:0000313" key="17">
    <source>
        <dbReference type="EMBL" id="KII68246.1"/>
    </source>
</evidence>
<dbReference type="GO" id="GO:0004363">
    <property type="term" value="F:glutathione synthase activity"/>
    <property type="evidence" value="ECO:0007669"/>
    <property type="project" value="UniProtKB-UniRule"/>
</dbReference>
<name>A0A0C2MM05_THEKT</name>
<feature type="binding site" evidence="15">
    <location>
        <begin position="231"/>
        <end position="233"/>
    </location>
    <ligand>
        <name>substrate</name>
    </ligand>
</feature>
<evidence type="ECO:0000256" key="6">
    <source>
        <dbReference type="ARBA" id="ARBA00022684"/>
    </source>
</evidence>
<dbReference type="NCBIfam" id="TIGR01986">
    <property type="entry name" value="glut_syn_euk"/>
    <property type="match status" value="1"/>
</dbReference>
<feature type="binding site" evidence="13">
    <location>
        <position position="485"/>
    </location>
    <ligand>
        <name>ATP</name>
        <dbReference type="ChEBI" id="CHEBI:30616"/>
    </ligand>
</feature>
<keyword evidence="5 12" id="KW-0436">Ligase</keyword>
<keyword evidence="9 12" id="KW-0067">ATP-binding</keyword>
<dbReference type="PIRSF" id="PIRSF001558">
    <property type="entry name" value="GSHase"/>
    <property type="match status" value="1"/>
</dbReference>
<keyword evidence="6 12" id="KW-0317">Glutathione biosynthesis</keyword>
<dbReference type="InterPro" id="IPR014049">
    <property type="entry name" value="Glutathione_synthase_N_euk"/>
</dbReference>
<feature type="binding site" evidence="13">
    <location>
        <position position="151"/>
    </location>
    <ligand>
        <name>ATP</name>
        <dbReference type="ChEBI" id="CHEBI:30616"/>
    </ligand>
</feature>
<dbReference type="Pfam" id="PF03199">
    <property type="entry name" value="GSH_synthase"/>
    <property type="match status" value="1"/>
</dbReference>
<dbReference type="Gene3D" id="3.40.50.1760">
    <property type="entry name" value="Glutathione synthase, substrate-binding domain superfamily, eukaryotic"/>
    <property type="match status" value="1"/>
</dbReference>
<dbReference type="Gene3D" id="3.30.470.20">
    <property type="entry name" value="ATP-grasp fold, B domain"/>
    <property type="match status" value="1"/>
</dbReference>
<gene>
    <name evidence="17" type="ORF">RF11_13368</name>
</gene>
<evidence type="ECO:0000256" key="5">
    <source>
        <dbReference type="ARBA" id="ARBA00022598"/>
    </source>
</evidence>
<dbReference type="InterPro" id="IPR037013">
    <property type="entry name" value="GSH-S_sub-bd_sf"/>
</dbReference>
<feature type="binding site" evidence="15">
    <location>
        <begin position="494"/>
        <end position="495"/>
    </location>
    <ligand>
        <name>substrate</name>
    </ligand>
</feature>
<evidence type="ECO:0000313" key="18">
    <source>
        <dbReference type="Proteomes" id="UP000031668"/>
    </source>
</evidence>
<dbReference type="AlphaFoldDB" id="A0A0C2MM05"/>
<feature type="binding site" evidence="13">
    <location>
        <position position="406"/>
    </location>
    <ligand>
        <name>ATP</name>
        <dbReference type="ChEBI" id="CHEBI:30616"/>
    </ligand>
</feature>
<accession>A0A0C2MM05</accession>
<evidence type="ECO:0000256" key="12">
    <source>
        <dbReference type="PIRNR" id="PIRNR001558"/>
    </source>
</evidence>
<dbReference type="Proteomes" id="UP000031668">
    <property type="component" value="Unassembled WGS sequence"/>
</dbReference>
<dbReference type="UniPathway" id="UPA00142">
    <property type="reaction ID" value="UER00210"/>
</dbReference>
<dbReference type="Gene3D" id="1.10.1080.10">
    <property type="entry name" value="Glutathione Synthetase, Chain A, domain 3"/>
    <property type="match status" value="1"/>
</dbReference>
<dbReference type="SUPFAM" id="SSF52440">
    <property type="entry name" value="PreATP-grasp domain"/>
    <property type="match status" value="1"/>
</dbReference>
<sequence length="507" mass="57605">MGEFERSRFCKSYEKYISDFDEEEISELTSEIKLLCGINGVLFRCKENPCFFKHIPITLFPTPYPKELFQFVKLLQQDINTLLYRVSNDHDFLLTSLESTAKADPFVQKLTKILEKSKTYNYSQKIQVGIIRSDYMVHDVGSKEKQIKLVEYNTVSVSFGAHASKIQKIHHDVLEKAKAISNKCTPTLIVDTSKNKISEDIGLAISTSWIEYAKKYDVGSSCILFVIQDNEQNIFDHAKIENRALGLISDCSHSSHKHTIPAIFYVTLRQLYGKLTVDEVGTLKYCKGTLEVALVYFRAGYTPSDYVDEDCWKTRELIELSRAIKIPTIGLHLAGCKKIQQLLTNPDIIDRYLPKEVAQKIMKTFIGTYSLEPGTPEFMEISKKVAENPENYVLKPQREGGGNNIYGKEIVELFKSVKTIPNASDSYILMEMIKPTIYRNYLVQSDKEEARAAECLSEVGIWGVYVVHEFDVLLNLKSGYLLRTKSSKELDGGVASGRAVLDSLCLY</sequence>
<feature type="domain" description="Glutathione synthase substrate-binding" evidence="16">
    <location>
        <begin position="222"/>
        <end position="334"/>
    </location>
</feature>
<reference evidence="17 18" key="1">
    <citation type="journal article" date="2014" name="Genome Biol. Evol.">
        <title>The genome of the myxosporean Thelohanellus kitauei shows adaptations to nutrient acquisition within its fish host.</title>
        <authorList>
            <person name="Yang Y."/>
            <person name="Xiong J."/>
            <person name="Zhou Z."/>
            <person name="Huo F."/>
            <person name="Miao W."/>
            <person name="Ran C."/>
            <person name="Liu Y."/>
            <person name="Zhang J."/>
            <person name="Feng J."/>
            <person name="Wang M."/>
            <person name="Wang M."/>
            <person name="Wang L."/>
            <person name="Yao B."/>
        </authorList>
    </citation>
    <scope>NUCLEOTIDE SEQUENCE [LARGE SCALE GENOMIC DNA]</scope>
    <source>
        <strain evidence="17">Wuqing</strain>
    </source>
</reference>
<dbReference type="Pfam" id="PF03917">
    <property type="entry name" value="GSH_synth_ATP"/>
    <property type="match status" value="1"/>
</dbReference>
<feature type="binding site" evidence="13">
    <location>
        <position position="491"/>
    </location>
    <ligand>
        <name>ATP</name>
        <dbReference type="ChEBI" id="CHEBI:30616"/>
    </ligand>
</feature>
<evidence type="ECO:0000256" key="4">
    <source>
        <dbReference type="ARBA" id="ARBA00020821"/>
    </source>
</evidence>